<comment type="catalytic activity">
    <reaction evidence="6">
        <text>Exonucleolytic cleavage in either 5'- to 3'- or 3'- to 5'-direction to yield nucleoside 5'-phosphates.</text>
        <dbReference type="EC" id="3.1.11.6"/>
    </reaction>
</comment>
<dbReference type="PANTHER" id="PTHR34137">
    <property type="entry name" value="EXODEOXYRIBONUCLEASE 7 SMALL SUBUNIT"/>
    <property type="match status" value="1"/>
</dbReference>
<dbReference type="Proteomes" id="UP001056381">
    <property type="component" value="Chromosome"/>
</dbReference>
<keyword evidence="3 6" id="KW-0540">Nuclease</keyword>
<dbReference type="SUPFAM" id="SSF116842">
    <property type="entry name" value="XseB-like"/>
    <property type="match status" value="1"/>
</dbReference>
<comment type="function">
    <text evidence="6">Bidirectionally degrades single-stranded DNA into large acid-insoluble oligonucleotides, which are then degraded further into small acid-soluble oligonucleotides.</text>
</comment>
<organism evidence="7 8">
    <name type="scientific">SAR86 cluster bacterium</name>
    <dbReference type="NCBI Taxonomy" id="2030880"/>
    <lineage>
        <taxon>Bacteria</taxon>
        <taxon>Pseudomonadati</taxon>
        <taxon>Pseudomonadota</taxon>
        <taxon>Gammaproteobacteria</taxon>
        <taxon>SAR86 cluster</taxon>
    </lineage>
</organism>
<sequence>MAKFEESIKELEKIVKTLEDDDPSLEDSLKKFEKGVALIKVCQKELETAENKIKELTENGDTKIFDENSS</sequence>
<gene>
    <name evidence="6" type="primary">xseB</name>
    <name evidence="7" type="ORF">M9B40_04525</name>
</gene>
<dbReference type="InterPro" id="IPR037004">
    <property type="entry name" value="Exonuc_VII_ssu_sf"/>
</dbReference>
<dbReference type="Pfam" id="PF02609">
    <property type="entry name" value="Exonuc_VII_S"/>
    <property type="match status" value="1"/>
</dbReference>
<dbReference type="AlphaFoldDB" id="A0A368C1H9"/>
<name>A0A368C1H9_9GAMM</name>
<dbReference type="HAMAP" id="MF_00337">
    <property type="entry name" value="Exonuc_7_S"/>
    <property type="match status" value="1"/>
</dbReference>
<reference evidence="7" key="1">
    <citation type="submission" date="2022-05" db="EMBL/GenBank/DDBJ databases">
        <title>Single-amplified genomics reveal most streamlined microbe among free-living bacteria.</title>
        <authorList>
            <person name="Roda-Garcia J."/>
            <person name="Haro-Moreno J.M."/>
            <person name="Rodriguez-Valera F."/>
            <person name="Almagro-Moreno S."/>
            <person name="Lopez-Perez M."/>
        </authorList>
    </citation>
    <scope>NUCLEOTIDE SEQUENCE</scope>
    <source>
        <strain evidence="7">TMED112-D2-2</strain>
    </source>
</reference>
<evidence type="ECO:0000256" key="6">
    <source>
        <dbReference type="HAMAP-Rule" id="MF_00337"/>
    </source>
</evidence>
<comment type="subunit">
    <text evidence="6">Heterooligomer composed of large and small subunits.</text>
</comment>
<evidence type="ECO:0000256" key="1">
    <source>
        <dbReference type="ARBA" id="ARBA00009998"/>
    </source>
</evidence>
<dbReference type="Gene3D" id="1.10.287.1040">
    <property type="entry name" value="Exonuclease VII, small subunit"/>
    <property type="match status" value="1"/>
</dbReference>
<dbReference type="NCBIfam" id="TIGR01280">
    <property type="entry name" value="xseB"/>
    <property type="match status" value="1"/>
</dbReference>
<evidence type="ECO:0000313" key="7">
    <source>
        <dbReference type="EMBL" id="URQ62991.1"/>
    </source>
</evidence>
<dbReference type="NCBIfam" id="NF002140">
    <property type="entry name" value="PRK00977.1-4"/>
    <property type="match status" value="1"/>
</dbReference>
<dbReference type="GO" id="GO:0006308">
    <property type="term" value="P:DNA catabolic process"/>
    <property type="evidence" value="ECO:0007669"/>
    <property type="project" value="UniProtKB-UniRule"/>
</dbReference>
<keyword evidence="4 6" id="KW-0378">Hydrolase</keyword>
<dbReference type="PANTHER" id="PTHR34137:SF1">
    <property type="entry name" value="EXODEOXYRIBONUCLEASE 7 SMALL SUBUNIT"/>
    <property type="match status" value="1"/>
</dbReference>
<dbReference type="InterPro" id="IPR003761">
    <property type="entry name" value="Exonuc_VII_S"/>
</dbReference>
<proteinExistence type="inferred from homology"/>
<dbReference type="EMBL" id="CP097966">
    <property type="protein sequence ID" value="URQ62991.1"/>
    <property type="molecule type" value="Genomic_DNA"/>
</dbReference>
<keyword evidence="2 6" id="KW-0963">Cytoplasm</keyword>
<evidence type="ECO:0000256" key="3">
    <source>
        <dbReference type="ARBA" id="ARBA00022722"/>
    </source>
</evidence>
<dbReference type="GO" id="GO:0008855">
    <property type="term" value="F:exodeoxyribonuclease VII activity"/>
    <property type="evidence" value="ECO:0007669"/>
    <property type="project" value="UniProtKB-UniRule"/>
</dbReference>
<evidence type="ECO:0000313" key="8">
    <source>
        <dbReference type="Proteomes" id="UP001056381"/>
    </source>
</evidence>
<evidence type="ECO:0000256" key="4">
    <source>
        <dbReference type="ARBA" id="ARBA00022801"/>
    </source>
</evidence>
<dbReference type="EC" id="3.1.11.6" evidence="6"/>
<comment type="similarity">
    <text evidence="1 6">Belongs to the XseB family.</text>
</comment>
<evidence type="ECO:0000256" key="5">
    <source>
        <dbReference type="ARBA" id="ARBA00022839"/>
    </source>
</evidence>
<dbReference type="GO" id="GO:0005829">
    <property type="term" value="C:cytosol"/>
    <property type="evidence" value="ECO:0007669"/>
    <property type="project" value="TreeGrafter"/>
</dbReference>
<dbReference type="GO" id="GO:0009318">
    <property type="term" value="C:exodeoxyribonuclease VII complex"/>
    <property type="evidence" value="ECO:0007669"/>
    <property type="project" value="UniProtKB-UniRule"/>
</dbReference>
<comment type="subcellular location">
    <subcellularLocation>
        <location evidence="6">Cytoplasm</location>
    </subcellularLocation>
</comment>
<accession>A0A368C1H9</accession>
<keyword evidence="5 6" id="KW-0269">Exonuclease</keyword>
<keyword evidence="8" id="KW-1185">Reference proteome</keyword>
<protein>
    <recommendedName>
        <fullName evidence="6">Exodeoxyribonuclease 7 small subunit</fullName>
        <ecNumber evidence="6">3.1.11.6</ecNumber>
    </recommendedName>
    <alternativeName>
        <fullName evidence="6">Exodeoxyribonuclease VII small subunit</fullName>
        <shortName evidence="6">Exonuclease VII small subunit</shortName>
    </alternativeName>
</protein>
<dbReference type="PIRSF" id="PIRSF006488">
    <property type="entry name" value="Exonuc_VII_S"/>
    <property type="match status" value="1"/>
</dbReference>
<evidence type="ECO:0000256" key="2">
    <source>
        <dbReference type="ARBA" id="ARBA00022490"/>
    </source>
</evidence>